<dbReference type="EMBL" id="HACG01023751">
    <property type="protein sequence ID" value="CEK70616.1"/>
    <property type="molecule type" value="Transcribed_RNA"/>
</dbReference>
<proteinExistence type="predicted"/>
<reference evidence="1" key="1">
    <citation type="submission" date="2014-12" db="EMBL/GenBank/DDBJ databases">
        <title>Insight into the proteome of Arion vulgaris.</title>
        <authorList>
            <person name="Aradska J."/>
            <person name="Bulat T."/>
            <person name="Smidak R."/>
            <person name="Sarate P."/>
            <person name="Gangsoo J."/>
            <person name="Sialana F."/>
            <person name="Bilban M."/>
            <person name="Lubec G."/>
        </authorList>
    </citation>
    <scope>NUCLEOTIDE SEQUENCE</scope>
    <source>
        <tissue evidence="1">Skin</tissue>
    </source>
</reference>
<name>A0A0B6ZS12_9EUPU</name>
<dbReference type="AlphaFoldDB" id="A0A0B6ZS12"/>
<protein>
    <submittedName>
        <fullName evidence="1">Uncharacterized protein</fullName>
    </submittedName>
</protein>
<gene>
    <name evidence="1" type="primary">ORF74941</name>
</gene>
<accession>A0A0B6ZS12</accession>
<sequence>MVEKRRIEEVELKHLDGYVTVDWDVGKTNTGIGMTSIQITGQHMKVISIKDIY</sequence>
<evidence type="ECO:0000313" key="1">
    <source>
        <dbReference type="EMBL" id="CEK70616.1"/>
    </source>
</evidence>
<organism evidence="1">
    <name type="scientific">Arion vulgaris</name>
    <dbReference type="NCBI Taxonomy" id="1028688"/>
    <lineage>
        <taxon>Eukaryota</taxon>
        <taxon>Metazoa</taxon>
        <taxon>Spiralia</taxon>
        <taxon>Lophotrochozoa</taxon>
        <taxon>Mollusca</taxon>
        <taxon>Gastropoda</taxon>
        <taxon>Heterobranchia</taxon>
        <taxon>Euthyneura</taxon>
        <taxon>Panpulmonata</taxon>
        <taxon>Eupulmonata</taxon>
        <taxon>Stylommatophora</taxon>
        <taxon>Helicina</taxon>
        <taxon>Arionoidea</taxon>
        <taxon>Arionidae</taxon>
        <taxon>Arion</taxon>
    </lineage>
</organism>